<protein>
    <submittedName>
        <fullName evidence="1">Uncharacterized protein</fullName>
    </submittedName>
</protein>
<sequence>GRKGGYSLEEIQKATKEDEDLMRAVKNPDSDEAKDLLILLAEHQQEKFQGLRAESKANNNDVTKTFGRI</sequence>
<feature type="non-terminal residue" evidence="1">
    <location>
        <position position="69"/>
    </location>
</feature>
<keyword evidence="2" id="KW-1185">Reference proteome</keyword>
<evidence type="ECO:0000313" key="1">
    <source>
        <dbReference type="EMBL" id="THU97176.1"/>
    </source>
</evidence>
<gene>
    <name evidence="1" type="ORF">K435DRAFT_620760</name>
</gene>
<reference evidence="1 2" key="1">
    <citation type="journal article" date="2019" name="Nat. Ecol. Evol.">
        <title>Megaphylogeny resolves global patterns of mushroom evolution.</title>
        <authorList>
            <person name="Varga T."/>
            <person name="Krizsan K."/>
            <person name="Foldi C."/>
            <person name="Dima B."/>
            <person name="Sanchez-Garcia M."/>
            <person name="Sanchez-Ramirez S."/>
            <person name="Szollosi G.J."/>
            <person name="Szarkandi J.G."/>
            <person name="Papp V."/>
            <person name="Albert L."/>
            <person name="Andreopoulos W."/>
            <person name="Angelini C."/>
            <person name="Antonin V."/>
            <person name="Barry K.W."/>
            <person name="Bougher N.L."/>
            <person name="Buchanan P."/>
            <person name="Buyck B."/>
            <person name="Bense V."/>
            <person name="Catcheside P."/>
            <person name="Chovatia M."/>
            <person name="Cooper J."/>
            <person name="Damon W."/>
            <person name="Desjardin D."/>
            <person name="Finy P."/>
            <person name="Geml J."/>
            <person name="Haridas S."/>
            <person name="Hughes K."/>
            <person name="Justo A."/>
            <person name="Karasinski D."/>
            <person name="Kautmanova I."/>
            <person name="Kiss B."/>
            <person name="Kocsube S."/>
            <person name="Kotiranta H."/>
            <person name="LaButti K.M."/>
            <person name="Lechner B.E."/>
            <person name="Liimatainen K."/>
            <person name="Lipzen A."/>
            <person name="Lukacs Z."/>
            <person name="Mihaltcheva S."/>
            <person name="Morgado L.N."/>
            <person name="Niskanen T."/>
            <person name="Noordeloos M.E."/>
            <person name="Ohm R.A."/>
            <person name="Ortiz-Santana B."/>
            <person name="Ovrebo C."/>
            <person name="Racz N."/>
            <person name="Riley R."/>
            <person name="Savchenko A."/>
            <person name="Shiryaev A."/>
            <person name="Soop K."/>
            <person name="Spirin V."/>
            <person name="Szebenyi C."/>
            <person name="Tomsovsky M."/>
            <person name="Tulloss R.E."/>
            <person name="Uehling J."/>
            <person name="Grigoriev I.V."/>
            <person name="Vagvolgyi C."/>
            <person name="Papp T."/>
            <person name="Martin F.M."/>
            <person name="Miettinen O."/>
            <person name="Hibbett D.S."/>
            <person name="Nagy L.G."/>
        </authorList>
    </citation>
    <scope>NUCLEOTIDE SEQUENCE [LARGE SCALE GENOMIC DNA]</scope>
    <source>
        <strain evidence="1 2">CBS 962.96</strain>
    </source>
</reference>
<evidence type="ECO:0000313" key="2">
    <source>
        <dbReference type="Proteomes" id="UP000297245"/>
    </source>
</evidence>
<feature type="non-terminal residue" evidence="1">
    <location>
        <position position="1"/>
    </location>
</feature>
<accession>A0A4S8M4P4</accession>
<organism evidence="1 2">
    <name type="scientific">Dendrothele bispora (strain CBS 962.96)</name>
    <dbReference type="NCBI Taxonomy" id="1314807"/>
    <lineage>
        <taxon>Eukaryota</taxon>
        <taxon>Fungi</taxon>
        <taxon>Dikarya</taxon>
        <taxon>Basidiomycota</taxon>
        <taxon>Agaricomycotina</taxon>
        <taxon>Agaricomycetes</taxon>
        <taxon>Agaricomycetidae</taxon>
        <taxon>Agaricales</taxon>
        <taxon>Agaricales incertae sedis</taxon>
        <taxon>Dendrothele</taxon>
    </lineage>
</organism>
<dbReference type="Proteomes" id="UP000297245">
    <property type="component" value="Unassembled WGS sequence"/>
</dbReference>
<dbReference type="OrthoDB" id="3062720at2759"/>
<name>A0A4S8M4P4_DENBC</name>
<dbReference type="AlphaFoldDB" id="A0A4S8M4P4"/>
<proteinExistence type="predicted"/>
<dbReference type="EMBL" id="ML179161">
    <property type="protein sequence ID" value="THU97176.1"/>
    <property type="molecule type" value="Genomic_DNA"/>
</dbReference>